<dbReference type="Pfam" id="PF01145">
    <property type="entry name" value="Band_7"/>
    <property type="match status" value="1"/>
</dbReference>
<dbReference type="InterPro" id="IPR001972">
    <property type="entry name" value="Stomatin_HflK_fam"/>
</dbReference>
<sequence>MGDDVLGLIVLLLILITITAIRFFPASTIYEHERGLLYKHGKFQRVLEPGKYRFMRNAYEISQLDVRPSSLSLSGQEMFSADLISVKLNLVANLQIEQPDRWTHSHASAQTVVYNELQVALRGVIAGYTLDQLLADRSMIAPQILALVQPKANALGASIQTIQIKDFSLPAELKRAALQQAKVQRETAAALEQARGEQAVLRSLANAARMLERNPALMNLRVLQALDSNKSNTIVLHVHQSNNDQTIDSEFTQPEV</sequence>
<feature type="domain" description="Band 7" evidence="3">
    <location>
        <begin position="24"/>
        <end position="181"/>
    </location>
</feature>
<dbReference type="InterPro" id="IPR001107">
    <property type="entry name" value="Band_7"/>
</dbReference>
<keyword evidence="2" id="KW-0812">Transmembrane</keyword>
<accession>A0ABP9X715</accession>
<name>A0ABP9X715_9CHLR</name>
<dbReference type="CDD" id="cd13438">
    <property type="entry name" value="SPFH_eoslipins_u2"/>
    <property type="match status" value="1"/>
</dbReference>
<dbReference type="InterPro" id="IPR036013">
    <property type="entry name" value="Band_7/SPFH_dom_sf"/>
</dbReference>
<dbReference type="PANTHER" id="PTHR10264">
    <property type="entry name" value="BAND 7 PROTEIN-RELATED"/>
    <property type="match status" value="1"/>
</dbReference>
<dbReference type="SMART" id="SM00244">
    <property type="entry name" value="PHB"/>
    <property type="match status" value="1"/>
</dbReference>
<feature type="transmembrane region" description="Helical" evidence="2">
    <location>
        <begin position="6"/>
        <end position="24"/>
    </location>
</feature>
<dbReference type="PANTHER" id="PTHR10264:SF83">
    <property type="entry name" value="BLL5629 PROTEIN"/>
    <property type="match status" value="1"/>
</dbReference>
<protein>
    <recommendedName>
        <fullName evidence="3">Band 7 domain-containing protein</fullName>
    </recommendedName>
</protein>
<dbReference type="Gene3D" id="6.10.250.2090">
    <property type="match status" value="1"/>
</dbReference>
<dbReference type="EMBL" id="BAABRU010000021">
    <property type="protein sequence ID" value="GAA5530668.1"/>
    <property type="molecule type" value="Genomic_DNA"/>
</dbReference>
<evidence type="ECO:0000256" key="2">
    <source>
        <dbReference type="SAM" id="Phobius"/>
    </source>
</evidence>
<comment type="similarity">
    <text evidence="1">Belongs to the band 7/mec-2 family.</text>
</comment>
<organism evidence="4 5">
    <name type="scientific">Herpetosiphon gulosus</name>
    <dbReference type="NCBI Taxonomy" id="1973496"/>
    <lineage>
        <taxon>Bacteria</taxon>
        <taxon>Bacillati</taxon>
        <taxon>Chloroflexota</taxon>
        <taxon>Chloroflexia</taxon>
        <taxon>Herpetosiphonales</taxon>
        <taxon>Herpetosiphonaceae</taxon>
        <taxon>Herpetosiphon</taxon>
    </lineage>
</organism>
<dbReference type="SUPFAM" id="SSF117892">
    <property type="entry name" value="Band 7/SPFH domain"/>
    <property type="match status" value="1"/>
</dbReference>
<proteinExistence type="inferred from homology"/>
<keyword evidence="2" id="KW-0472">Membrane</keyword>
<evidence type="ECO:0000313" key="5">
    <source>
        <dbReference type="Proteomes" id="UP001428290"/>
    </source>
</evidence>
<dbReference type="PRINTS" id="PR00721">
    <property type="entry name" value="STOMATIN"/>
</dbReference>
<reference evidence="4 5" key="1">
    <citation type="submission" date="2024-02" db="EMBL/GenBank/DDBJ databases">
        <title>Herpetosiphon gulosus NBRC 112829.</title>
        <authorList>
            <person name="Ichikawa N."/>
            <person name="Katano-Makiyama Y."/>
            <person name="Hidaka K."/>
        </authorList>
    </citation>
    <scope>NUCLEOTIDE SEQUENCE [LARGE SCALE GENOMIC DNA]</scope>
    <source>
        <strain evidence="4 5">NBRC 112829</strain>
    </source>
</reference>
<gene>
    <name evidence="4" type="ORF">Hgul01_04491</name>
</gene>
<dbReference type="Gene3D" id="3.30.479.30">
    <property type="entry name" value="Band 7 domain"/>
    <property type="match status" value="1"/>
</dbReference>
<evidence type="ECO:0000313" key="4">
    <source>
        <dbReference type="EMBL" id="GAA5530668.1"/>
    </source>
</evidence>
<dbReference type="InterPro" id="IPR043202">
    <property type="entry name" value="Band-7_stomatin-like"/>
</dbReference>
<comment type="caution">
    <text evidence="4">The sequence shown here is derived from an EMBL/GenBank/DDBJ whole genome shotgun (WGS) entry which is preliminary data.</text>
</comment>
<evidence type="ECO:0000259" key="3">
    <source>
        <dbReference type="SMART" id="SM00244"/>
    </source>
</evidence>
<dbReference type="RefSeq" id="WP_345724267.1">
    <property type="nucleotide sequence ID" value="NZ_BAABRU010000021.1"/>
</dbReference>
<keyword evidence="2" id="KW-1133">Transmembrane helix</keyword>
<dbReference type="Proteomes" id="UP001428290">
    <property type="component" value="Unassembled WGS sequence"/>
</dbReference>
<evidence type="ECO:0000256" key="1">
    <source>
        <dbReference type="ARBA" id="ARBA00008164"/>
    </source>
</evidence>
<keyword evidence="5" id="KW-1185">Reference proteome</keyword>